<accession>A0ACB8QZ16</accession>
<gene>
    <name evidence="1" type="ORF">K488DRAFT_81792</name>
</gene>
<dbReference type="EMBL" id="MU273468">
    <property type="protein sequence ID" value="KAI0036803.1"/>
    <property type="molecule type" value="Genomic_DNA"/>
</dbReference>
<evidence type="ECO:0000313" key="1">
    <source>
        <dbReference type="EMBL" id="KAI0036803.1"/>
    </source>
</evidence>
<name>A0ACB8QZ16_9AGAM</name>
<proteinExistence type="predicted"/>
<reference evidence="1" key="1">
    <citation type="submission" date="2021-02" db="EMBL/GenBank/DDBJ databases">
        <authorList>
            <consortium name="DOE Joint Genome Institute"/>
            <person name="Ahrendt S."/>
            <person name="Looney B.P."/>
            <person name="Miyauchi S."/>
            <person name="Morin E."/>
            <person name="Drula E."/>
            <person name="Courty P.E."/>
            <person name="Chicoki N."/>
            <person name="Fauchery L."/>
            <person name="Kohler A."/>
            <person name="Kuo A."/>
            <person name="Labutti K."/>
            <person name="Pangilinan J."/>
            <person name="Lipzen A."/>
            <person name="Riley R."/>
            <person name="Andreopoulos W."/>
            <person name="He G."/>
            <person name="Johnson J."/>
            <person name="Barry K.W."/>
            <person name="Grigoriev I.V."/>
            <person name="Nagy L."/>
            <person name="Hibbett D."/>
            <person name="Henrissat B."/>
            <person name="Matheny P.B."/>
            <person name="Labbe J."/>
            <person name="Martin F."/>
        </authorList>
    </citation>
    <scope>NUCLEOTIDE SEQUENCE</scope>
    <source>
        <strain evidence="1">EC-137</strain>
    </source>
</reference>
<protein>
    <submittedName>
        <fullName evidence="1">Uncharacterized protein</fullName>
    </submittedName>
</protein>
<organism evidence="1 2">
    <name type="scientific">Vararia minispora EC-137</name>
    <dbReference type="NCBI Taxonomy" id="1314806"/>
    <lineage>
        <taxon>Eukaryota</taxon>
        <taxon>Fungi</taxon>
        <taxon>Dikarya</taxon>
        <taxon>Basidiomycota</taxon>
        <taxon>Agaricomycotina</taxon>
        <taxon>Agaricomycetes</taxon>
        <taxon>Russulales</taxon>
        <taxon>Lachnocladiaceae</taxon>
        <taxon>Vararia</taxon>
    </lineage>
</organism>
<dbReference type="Proteomes" id="UP000814128">
    <property type="component" value="Unassembled WGS sequence"/>
</dbReference>
<comment type="caution">
    <text evidence="1">The sequence shown here is derived from an EMBL/GenBank/DDBJ whole genome shotgun (WGS) entry which is preliminary data.</text>
</comment>
<keyword evidence="2" id="KW-1185">Reference proteome</keyword>
<evidence type="ECO:0000313" key="2">
    <source>
        <dbReference type="Proteomes" id="UP000814128"/>
    </source>
</evidence>
<reference evidence="1" key="2">
    <citation type="journal article" date="2022" name="New Phytol.">
        <title>Evolutionary transition to the ectomycorrhizal habit in the genomes of a hyperdiverse lineage of mushroom-forming fungi.</title>
        <authorList>
            <person name="Looney B."/>
            <person name="Miyauchi S."/>
            <person name="Morin E."/>
            <person name="Drula E."/>
            <person name="Courty P.E."/>
            <person name="Kohler A."/>
            <person name="Kuo A."/>
            <person name="LaButti K."/>
            <person name="Pangilinan J."/>
            <person name="Lipzen A."/>
            <person name="Riley R."/>
            <person name="Andreopoulos W."/>
            <person name="He G."/>
            <person name="Johnson J."/>
            <person name="Nolan M."/>
            <person name="Tritt A."/>
            <person name="Barry K.W."/>
            <person name="Grigoriev I.V."/>
            <person name="Nagy L.G."/>
            <person name="Hibbett D."/>
            <person name="Henrissat B."/>
            <person name="Matheny P.B."/>
            <person name="Labbe J."/>
            <person name="Martin F.M."/>
        </authorList>
    </citation>
    <scope>NUCLEOTIDE SEQUENCE</scope>
    <source>
        <strain evidence="1">EC-137</strain>
    </source>
</reference>
<sequence>MASRSPTAFDFPPREPSPEPVFTPLPSPALRLQRSRQRLRLPMATPDSPPIPPTLIGSPLLDKCAPRKRTSSLNPDFCPDAHEFGAQRPERLSPPSQSGHRRTPAIHRRTSSISISPSSTTRINARARSPPPTPRRPSIAPPVPPIPDFVRTGASKAALKPSSILDQPVPVIDLSTAAYESSVPKAEPYEGMTCLKFFSLHNRPQAVYASVRAH</sequence>